<dbReference type="Proteomes" id="UP000054776">
    <property type="component" value="Unassembled WGS sequence"/>
</dbReference>
<dbReference type="AlphaFoldDB" id="A0A0V1BX38"/>
<evidence type="ECO:0000313" key="1">
    <source>
        <dbReference type="EMBL" id="KRY41480.1"/>
    </source>
</evidence>
<gene>
    <name evidence="1" type="ORF">T01_16279</name>
</gene>
<keyword evidence="2" id="KW-1185">Reference proteome</keyword>
<accession>A0A0V1BX38</accession>
<dbReference type="EMBL" id="JYDH01000007">
    <property type="protein sequence ID" value="KRY41480.1"/>
    <property type="molecule type" value="Genomic_DNA"/>
</dbReference>
<dbReference type="InParanoid" id="A0A0V1BX38"/>
<comment type="caution">
    <text evidence="1">The sequence shown here is derived from an EMBL/GenBank/DDBJ whole genome shotgun (WGS) entry which is preliminary data.</text>
</comment>
<sequence length="336" mass="38459">MVLSEAEQNTHQISLHIRTRFKAFIERTPPYFDDPSNITRHFNPPSCTLRGVAGTKFCKSVRYGRSPFLLIHFRRTPQSLRCTQLTSDCQVIRFHRVSTIAPPSTVIRHMLTCGKLSTYRLLRYILFLGFDPDGVQLQKFLQCPFGFVFNLDAIDLAFCRCGHLVRFSHRQIDRKSQDLSKYGSASCSSDKCSCSRCFQPFSGRVLMEHCHRSCRNCIFLEVAEWQWMPFIPFTVMVLIDPASPRMQVCHVFPYESFFCGAVKQAVHYHSFSFNAMCYCLYCLEAMVVSDCLGPLAFEFVGLSSLMLANGISSSLQFPFFQSTLCRSMSLAQAFET</sequence>
<reference evidence="1 2" key="1">
    <citation type="submission" date="2015-01" db="EMBL/GenBank/DDBJ databases">
        <title>Evolution of Trichinella species and genotypes.</title>
        <authorList>
            <person name="Korhonen P.K."/>
            <person name="Edoardo P."/>
            <person name="Giuseppe L.R."/>
            <person name="Gasser R.B."/>
        </authorList>
    </citation>
    <scope>NUCLEOTIDE SEQUENCE [LARGE SCALE GENOMIC DNA]</scope>
    <source>
        <strain evidence="1">ISS3</strain>
    </source>
</reference>
<organism evidence="1 2">
    <name type="scientific">Trichinella spiralis</name>
    <name type="common">Trichina worm</name>
    <dbReference type="NCBI Taxonomy" id="6334"/>
    <lineage>
        <taxon>Eukaryota</taxon>
        <taxon>Metazoa</taxon>
        <taxon>Ecdysozoa</taxon>
        <taxon>Nematoda</taxon>
        <taxon>Enoplea</taxon>
        <taxon>Dorylaimia</taxon>
        <taxon>Trichinellida</taxon>
        <taxon>Trichinellidae</taxon>
        <taxon>Trichinella</taxon>
    </lineage>
</organism>
<name>A0A0V1BX38_TRISP</name>
<protein>
    <submittedName>
        <fullName evidence="1">Uncharacterized protein</fullName>
    </submittedName>
</protein>
<evidence type="ECO:0000313" key="2">
    <source>
        <dbReference type="Proteomes" id="UP000054776"/>
    </source>
</evidence>
<dbReference type="OrthoDB" id="10655995at2759"/>
<proteinExistence type="predicted"/>